<evidence type="ECO:0000256" key="3">
    <source>
        <dbReference type="ARBA" id="ARBA00022475"/>
    </source>
</evidence>
<dbReference type="Gene3D" id="3.40.50.300">
    <property type="entry name" value="P-loop containing nucleotide triphosphate hydrolases"/>
    <property type="match status" value="2"/>
</dbReference>
<name>A0A5C5ZFM4_9BACT</name>
<dbReference type="CDD" id="cd03216">
    <property type="entry name" value="ABC_Carb_Monos_I"/>
    <property type="match status" value="1"/>
</dbReference>
<dbReference type="SMART" id="SM00382">
    <property type="entry name" value="AAA"/>
    <property type="match status" value="2"/>
</dbReference>
<evidence type="ECO:0000256" key="2">
    <source>
        <dbReference type="ARBA" id="ARBA00022448"/>
    </source>
</evidence>
<dbReference type="InterPro" id="IPR003439">
    <property type="entry name" value="ABC_transporter-like_ATP-bd"/>
</dbReference>
<dbReference type="InterPro" id="IPR003593">
    <property type="entry name" value="AAA+_ATPase"/>
</dbReference>
<dbReference type="AlphaFoldDB" id="A0A5C5ZFM4"/>
<keyword evidence="2" id="KW-0813">Transport</keyword>
<evidence type="ECO:0000256" key="9">
    <source>
        <dbReference type="ARBA" id="ARBA00023136"/>
    </source>
</evidence>
<dbReference type="OrthoDB" id="9771863at2"/>
<dbReference type="SUPFAM" id="SSF52540">
    <property type="entry name" value="P-loop containing nucleoside triphosphate hydrolases"/>
    <property type="match status" value="2"/>
</dbReference>
<comment type="subcellular location">
    <subcellularLocation>
        <location evidence="1">Cell membrane</location>
        <topology evidence="1">Peripheral membrane protein</topology>
    </subcellularLocation>
</comment>
<dbReference type="Proteomes" id="UP000318478">
    <property type="component" value="Unassembled WGS sequence"/>
</dbReference>
<evidence type="ECO:0000313" key="12">
    <source>
        <dbReference type="Proteomes" id="UP000318478"/>
    </source>
</evidence>
<organism evidence="11 12">
    <name type="scientific">Posidoniimonas polymericola</name>
    <dbReference type="NCBI Taxonomy" id="2528002"/>
    <lineage>
        <taxon>Bacteria</taxon>
        <taxon>Pseudomonadati</taxon>
        <taxon>Planctomycetota</taxon>
        <taxon>Planctomycetia</taxon>
        <taxon>Pirellulales</taxon>
        <taxon>Lacipirellulaceae</taxon>
        <taxon>Posidoniimonas</taxon>
    </lineage>
</organism>
<evidence type="ECO:0000313" key="11">
    <source>
        <dbReference type="EMBL" id="TWT86006.1"/>
    </source>
</evidence>
<keyword evidence="9" id="KW-0472">Membrane</keyword>
<protein>
    <submittedName>
        <fullName evidence="11">Ribose import ATP-binding protein RbsA</fullName>
        <ecNumber evidence="11">3.6.3.17</ecNumber>
    </submittedName>
</protein>
<comment type="caution">
    <text evidence="11">The sequence shown here is derived from an EMBL/GenBank/DDBJ whole genome shotgun (WGS) entry which is preliminary data.</text>
</comment>
<dbReference type="FunFam" id="3.40.50.300:FF:000127">
    <property type="entry name" value="Ribose import ATP-binding protein RbsA"/>
    <property type="match status" value="1"/>
</dbReference>
<evidence type="ECO:0000256" key="8">
    <source>
        <dbReference type="ARBA" id="ARBA00022967"/>
    </source>
</evidence>
<dbReference type="GO" id="GO:0005524">
    <property type="term" value="F:ATP binding"/>
    <property type="evidence" value="ECO:0007669"/>
    <property type="project" value="UniProtKB-KW"/>
</dbReference>
<keyword evidence="11" id="KW-0378">Hydrolase</keyword>
<dbReference type="PANTHER" id="PTHR43790">
    <property type="entry name" value="CARBOHYDRATE TRANSPORT ATP-BINDING PROTEIN MG119-RELATED"/>
    <property type="match status" value="1"/>
</dbReference>
<evidence type="ECO:0000259" key="10">
    <source>
        <dbReference type="PROSITE" id="PS50893"/>
    </source>
</evidence>
<dbReference type="PANTHER" id="PTHR43790:SF3">
    <property type="entry name" value="D-ALLOSE IMPORT ATP-BINDING PROTEIN ALSA-RELATED"/>
    <property type="match status" value="1"/>
</dbReference>
<dbReference type="GO" id="GO:0005886">
    <property type="term" value="C:plasma membrane"/>
    <property type="evidence" value="ECO:0007669"/>
    <property type="project" value="UniProtKB-SubCell"/>
</dbReference>
<dbReference type="InterPro" id="IPR017871">
    <property type="entry name" value="ABC_transporter-like_CS"/>
</dbReference>
<feature type="domain" description="ABC transporter" evidence="10">
    <location>
        <begin position="269"/>
        <end position="512"/>
    </location>
</feature>
<dbReference type="CDD" id="cd03215">
    <property type="entry name" value="ABC_Carb_Monos_II"/>
    <property type="match status" value="1"/>
</dbReference>
<keyword evidence="8" id="KW-1278">Translocase</keyword>
<dbReference type="Pfam" id="PF00005">
    <property type="entry name" value="ABC_tran"/>
    <property type="match status" value="2"/>
</dbReference>
<evidence type="ECO:0000256" key="4">
    <source>
        <dbReference type="ARBA" id="ARBA00022597"/>
    </source>
</evidence>
<reference evidence="11 12" key="1">
    <citation type="submission" date="2019-02" db="EMBL/GenBank/DDBJ databases">
        <title>Deep-cultivation of Planctomycetes and their phenomic and genomic characterization uncovers novel biology.</title>
        <authorList>
            <person name="Wiegand S."/>
            <person name="Jogler M."/>
            <person name="Boedeker C."/>
            <person name="Pinto D."/>
            <person name="Vollmers J."/>
            <person name="Rivas-Marin E."/>
            <person name="Kohn T."/>
            <person name="Peeters S.H."/>
            <person name="Heuer A."/>
            <person name="Rast P."/>
            <person name="Oberbeckmann S."/>
            <person name="Bunk B."/>
            <person name="Jeske O."/>
            <person name="Meyerdierks A."/>
            <person name="Storesund J.E."/>
            <person name="Kallscheuer N."/>
            <person name="Luecker S."/>
            <person name="Lage O.M."/>
            <person name="Pohl T."/>
            <person name="Merkel B.J."/>
            <person name="Hornburger P."/>
            <person name="Mueller R.-W."/>
            <person name="Bruemmer F."/>
            <person name="Labrenz M."/>
            <person name="Spormann A.M."/>
            <person name="Op Den Camp H."/>
            <person name="Overmann J."/>
            <person name="Amann R."/>
            <person name="Jetten M.S.M."/>
            <person name="Mascher T."/>
            <person name="Medema M.H."/>
            <person name="Devos D.P."/>
            <person name="Kaster A.-K."/>
            <person name="Ovreas L."/>
            <person name="Rohde M."/>
            <person name="Galperin M.Y."/>
            <person name="Jogler C."/>
        </authorList>
    </citation>
    <scope>NUCLEOTIDE SEQUENCE [LARGE SCALE GENOMIC DNA]</scope>
    <source>
        <strain evidence="11 12">Pla123a</strain>
    </source>
</reference>
<feature type="domain" description="ABC transporter" evidence="10">
    <location>
        <begin position="14"/>
        <end position="250"/>
    </location>
</feature>
<accession>A0A5C5ZFM4</accession>
<keyword evidence="3" id="KW-1003">Cell membrane</keyword>
<evidence type="ECO:0000256" key="5">
    <source>
        <dbReference type="ARBA" id="ARBA00022737"/>
    </source>
</evidence>
<evidence type="ECO:0000256" key="1">
    <source>
        <dbReference type="ARBA" id="ARBA00004202"/>
    </source>
</evidence>
<dbReference type="GO" id="GO:0016887">
    <property type="term" value="F:ATP hydrolysis activity"/>
    <property type="evidence" value="ECO:0007669"/>
    <property type="project" value="InterPro"/>
</dbReference>
<dbReference type="EMBL" id="SJPO01000001">
    <property type="protein sequence ID" value="TWT86006.1"/>
    <property type="molecule type" value="Genomic_DNA"/>
</dbReference>
<keyword evidence="7 11" id="KW-0067">ATP-binding</keyword>
<dbReference type="EC" id="3.6.3.17" evidence="11"/>
<sequence length="518" mass="55448">MPHHAEPKPTQPVLEATDIVKTFPGVRALGGVSLRVERGRLNALLGENGAGKSTLMNILAGVFPPDSGEIVLEGQPVRFTSPRAAQEAGVSIIHQELNLAPNLSVAENMFLGREPRNRLGLVDYTRMNRDATVLLKRLNLDVDPARPVEQLTVASQQVVEIARALSFNSKVLILDEPTSALSEQETHALFSLIAQLKLEGVGLVYITHRLEELDIIADDITVFRDGEFIEAKPYVDTTRHELIRLMVGRDIVVESSGDRRVTGKTLLEVRGLSLRSATKGARPVLRDISFELARGEVLGVFGLMGAGRTELLQALFGAFGHLTSGEIAVDGRPGLPRSPAEAIGAGIGLAPEDRKQDGLALSMGVGPNISLPCLARVLTGGLLSKAKEDALAERYGGRMAIKSAGPRQAVRTLSGGNQQKVVLAKWLATEPKVLMLDEPTRGIDIGAKREIYTLIDELAASGLGVLMVSSELPEVLALSDRILVLSEGRLIAEFTRDEATDDKLLAAALPTTQAGSAA</sequence>
<keyword evidence="6" id="KW-0547">Nucleotide-binding</keyword>
<keyword evidence="5" id="KW-0677">Repeat</keyword>
<keyword evidence="12" id="KW-1185">Reference proteome</keyword>
<dbReference type="InterPro" id="IPR050107">
    <property type="entry name" value="ABC_carbohydrate_import_ATPase"/>
</dbReference>
<dbReference type="InterPro" id="IPR027417">
    <property type="entry name" value="P-loop_NTPase"/>
</dbReference>
<evidence type="ECO:0000256" key="6">
    <source>
        <dbReference type="ARBA" id="ARBA00022741"/>
    </source>
</evidence>
<keyword evidence="4" id="KW-0762">Sugar transport</keyword>
<dbReference type="RefSeq" id="WP_146584219.1">
    <property type="nucleotide sequence ID" value="NZ_SJPO01000001.1"/>
</dbReference>
<proteinExistence type="predicted"/>
<dbReference type="PROSITE" id="PS50893">
    <property type="entry name" value="ABC_TRANSPORTER_2"/>
    <property type="match status" value="2"/>
</dbReference>
<dbReference type="PROSITE" id="PS00211">
    <property type="entry name" value="ABC_TRANSPORTER_1"/>
    <property type="match status" value="1"/>
</dbReference>
<gene>
    <name evidence="11" type="primary">rbsA_1</name>
    <name evidence="11" type="ORF">Pla123a_08140</name>
</gene>
<evidence type="ECO:0000256" key="7">
    <source>
        <dbReference type="ARBA" id="ARBA00022840"/>
    </source>
</evidence>